<dbReference type="Proteomes" id="UP001289374">
    <property type="component" value="Unassembled WGS sequence"/>
</dbReference>
<evidence type="ECO:0000313" key="3">
    <source>
        <dbReference type="Proteomes" id="UP001289374"/>
    </source>
</evidence>
<dbReference type="GO" id="GO:0006355">
    <property type="term" value="P:regulation of DNA-templated transcription"/>
    <property type="evidence" value="ECO:0007669"/>
    <property type="project" value="InterPro"/>
</dbReference>
<protein>
    <submittedName>
        <fullName evidence="2">Protein TPR1</fullName>
    </submittedName>
</protein>
<evidence type="ECO:0000313" key="2">
    <source>
        <dbReference type="EMBL" id="KAK4406712.1"/>
    </source>
</evidence>
<dbReference type="PANTHER" id="PTHR44083">
    <property type="entry name" value="TOPLESS-RELATED PROTEIN 1-RELATED"/>
    <property type="match status" value="1"/>
</dbReference>
<keyword evidence="3" id="KW-1185">Reference proteome</keyword>
<reference evidence="2" key="2">
    <citation type="journal article" date="2024" name="Plant">
        <title>Genomic evolution and insights into agronomic trait innovations of Sesamum species.</title>
        <authorList>
            <person name="Miao H."/>
            <person name="Wang L."/>
            <person name="Qu L."/>
            <person name="Liu H."/>
            <person name="Sun Y."/>
            <person name="Le M."/>
            <person name="Wang Q."/>
            <person name="Wei S."/>
            <person name="Zheng Y."/>
            <person name="Lin W."/>
            <person name="Duan Y."/>
            <person name="Cao H."/>
            <person name="Xiong S."/>
            <person name="Wang X."/>
            <person name="Wei L."/>
            <person name="Li C."/>
            <person name="Ma Q."/>
            <person name="Ju M."/>
            <person name="Zhao R."/>
            <person name="Li G."/>
            <person name="Mu C."/>
            <person name="Tian Q."/>
            <person name="Mei H."/>
            <person name="Zhang T."/>
            <person name="Gao T."/>
            <person name="Zhang H."/>
        </authorList>
    </citation>
    <scope>NUCLEOTIDE SEQUENCE</scope>
    <source>
        <strain evidence="2">K16</strain>
    </source>
</reference>
<feature type="region of interest" description="Disordered" evidence="1">
    <location>
        <begin position="178"/>
        <end position="215"/>
    </location>
</feature>
<accession>A0AAE2C2J0</accession>
<dbReference type="PANTHER" id="PTHR44083:SF2">
    <property type="entry name" value="TOPLESS-RELATED PROTEIN 3"/>
    <property type="match status" value="1"/>
</dbReference>
<comment type="caution">
    <text evidence="2">The sequence shown here is derived from an EMBL/GenBank/DDBJ whole genome shotgun (WGS) entry which is preliminary data.</text>
</comment>
<proteinExistence type="predicted"/>
<sequence length="215" mass="23196">MGKEKVGSNTTAAGKAPSGDTRVQFHSDQVRLLVAHETQLAIYDASKMERIRQWVPQDTLSAPISCAAYSCNSQLVFASFCDGNIGIFDADTLRLRCRVAPSAYLSQAVLNGISTLKTSILIDLMHFAFEDFLKFSSCHGLKFSKPSCIPGGCGSTPSRAQPICRWFNRGSVKVIEPTESESKWGVSPPADNGLLNGRPGSSSTASNHAPDQVQR</sequence>
<feature type="region of interest" description="Disordered" evidence="1">
    <location>
        <begin position="1"/>
        <end position="21"/>
    </location>
</feature>
<dbReference type="InterPro" id="IPR015943">
    <property type="entry name" value="WD40/YVTN_repeat-like_dom_sf"/>
</dbReference>
<dbReference type="SUPFAM" id="SSF50978">
    <property type="entry name" value="WD40 repeat-like"/>
    <property type="match status" value="1"/>
</dbReference>
<feature type="compositionally biased region" description="Polar residues" evidence="1">
    <location>
        <begin position="199"/>
        <end position="215"/>
    </location>
</feature>
<reference evidence="2" key="1">
    <citation type="submission" date="2020-06" db="EMBL/GenBank/DDBJ databases">
        <authorList>
            <person name="Li T."/>
            <person name="Hu X."/>
            <person name="Zhang T."/>
            <person name="Song X."/>
            <person name="Zhang H."/>
            <person name="Dai N."/>
            <person name="Sheng W."/>
            <person name="Hou X."/>
            <person name="Wei L."/>
        </authorList>
    </citation>
    <scope>NUCLEOTIDE SEQUENCE</scope>
    <source>
        <strain evidence="2">K16</strain>
        <tissue evidence="2">Leaf</tissue>
    </source>
</reference>
<dbReference type="InterPro" id="IPR027728">
    <property type="entry name" value="Topless_fam"/>
</dbReference>
<evidence type="ECO:0000256" key="1">
    <source>
        <dbReference type="SAM" id="MobiDB-lite"/>
    </source>
</evidence>
<dbReference type="EMBL" id="JACGWL010000003">
    <property type="protein sequence ID" value="KAK4406712.1"/>
    <property type="molecule type" value="Genomic_DNA"/>
</dbReference>
<organism evidence="2 3">
    <name type="scientific">Sesamum angolense</name>
    <dbReference type="NCBI Taxonomy" id="2727404"/>
    <lineage>
        <taxon>Eukaryota</taxon>
        <taxon>Viridiplantae</taxon>
        <taxon>Streptophyta</taxon>
        <taxon>Embryophyta</taxon>
        <taxon>Tracheophyta</taxon>
        <taxon>Spermatophyta</taxon>
        <taxon>Magnoliopsida</taxon>
        <taxon>eudicotyledons</taxon>
        <taxon>Gunneridae</taxon>
        <taxon>Pentapetalae</taxon>
        <taxon>asterids</taxon>
        <taxon>lamiids</taxon>
        <taxon>Lamiales</taxon>
        <taxon>Pedaliaceae</taxon>
        <taxon>Sesamum</taxon>
    </lineage>
</organism>
<dbReference type="InterPro" id="IPR036322">
    <property type="entry name" value="WD40_repeat_dom_sf"/>
</dbReference>
<dbReference type="AlphaFoldDB" id="A0AAE2C2J0"/>
<gene>
    <name evidence="2" type="ORF">Sango_0677700</name>
</gene>
<name>A0AAE2C2J0_9LAMI</name>
<dbReference type="Gene3D" id="2.130.10.10">
    <property type="entry name" value="YVTN repeat-like/Quinoprotein amine dehydrogenase"/>
    <property type="match status" value="1"/>
</dbReference>